<dbReference type="PANTHER" id="PTHR11850">
    <property type="entry name" value="HOMEOBOX PROTEIN TRANSCRIPTION FACTORS"/>
    <property type="match status" value="1"/>
</dbReference>
<evidence type="ECO:0000259" key="7">
    <source>
        <dbReference type="PROSITE" id="PS50071"/>
    </source>
</evidence>
<dbReference type="InterPro" id="IPR008422">
    <property type="entry name" value="KN_HD"/>
</dbReference>
<evidence type="ECO:0000256" key="1">
    <source>
        <dbReference type="ARBA" id="ARBA00004123"/>
    </source>
</evidence>
<name>A0A915EFQ8_9BILA</name>
<dbReference type="GO" id="GO:0000987">
    <property type="term" value="F:cis-regulatory region sequence-specific DNA binding"/>
    <property type="evidence" value="ECO:0007669"/>
    <property type="project" value="UniProtKB-ARBA"/>
</dbReference>
<dbReference type="InterPro" id="IPR017970">
    <property type="entry name" value="Homeobox_CS"/>
</dbReference>
<dbReference type="InterPro" id="IPR001356">
    <property type="entry name" value="HD"/>
</dbReference>
<dbReference type="Proteomes" id="UP000887574">
    <property type="component" value="Unplaced"/>
</dbReference>
<keyword evidence="5 6" id="KW-0539">Nucleus</keyword>
<dbReference type="Pfam" id="PF03792">
    <property type="entry name" value="PBC"/>
    <property type="match status" value="1"/>
</dbReference>
<dbReference type="SMART" id="SM00389">
    <property type="entry name" value="HOX"/>
    <property type="match status" value="1"/>
</dbReference>
<dbReference type="AlphaFoldDB" id="A0A915EFQ8"/>
<organism evidence="8 9">
    <name type="scientific">Ditylenchus dipsaci</name>
    <dbReference type="NCBI Taxonomy" id="166011"/>
    <lineage>
        <taxon>Eukaryota</taxon>
        <taxon>Metazoa</taxon>
        <taxon>Ecdysozoa</taxon>
        <taxon>Nematoda</taxon>
        <taxon>Chromadorea</taxon>
        <taxon>Rhabditida</taxon>
        <taxon>Tylenchina</taxon>
        <taxon>Tylenchomorpha</taxon>
        <taxon>Sphaerularioidea</taxon>
        <taxon>Anguinidae</taxon>
        <taxon>Anguininae</taxon>
        <taxon>Ditylenchus</taxon>
    </lineage>
</organism>
<sequence length="311" mass="35627">MMVNTPISCEVLLADLDGALQQGLTKEMLLYNLNTQTPTSIKDALYSIFCAKKHEIGHVTERCGERLSPSSLGVLELVERASNQQLCRQAPLGEVLVVLVVDSSYTMRQVMAQGQKAAGKIARMTEMMAEGITAVGLHSIFSTDAQTQFEYDHNFARLREYFYTESKYCDDEQSLFRPISQQDYSTVLQSLNNKFAEIRTHLKLTTCQRALILRSRLMEGRRKRRNFPKETTKILNEYFYANYTQQYPTEEVKAVLAKQCNMTIAQVSNWFGNKRIRHNKYKNTAKGQKEMEMYTGKQLPSTGFTLYISLL</sequence>
<keyword evidence="8" id="KW-1185">Reference proteome</keyword>
<evidence type="ECO:0000313" key="9">
    <source>
        <dbReference type="WBParaSite" id="jg4850"/>
    </source>
</evidence>
<dbReference type="PROSITE" id="PS00027">
    <property type="entry name" value="HOMEOBOX_1"/>
    <property type="match status" value="1"/>
</dbReference>
<dbReference type="WBParaSite" id="jg4850">
    <property type="protein sequence ID" value="jg4850"/>
    <property type="gene ID" value="jg4850"/>
</dbReference>
<comment type="similarity">
    <text evidence="2">Belongs to the TALE/PBX homeobox family.</text>
</comment>
<dbReference type="Pfam" id="PF05920">
    <property type="entry name" value="Homeobox_KN"/>
    <property type="match status" value="1"/>
</dbReference>
<dbReference type="CDD" id="cd00086">
    <property type="entry name" value="homeodomain"/>
    <property type="match status" value="1"/>
</dbReference>
<dbReference type="GO" id="GO:0000981">
    <property type="term" value="F:DNA-binding transcription factor activity, RNA polymerase II-specific"/>
    <property type="evidence" value="ECO:0007669"/>
    <property type="project" value="InterPro"/>
</dbReference>
<dbReference type="InterPro" id="IPR005542">
    <property type="entry name" value="PBX_PBC_dom"/>
</dbReference>
<keyword evidence="3 6" id="KW-0238">DNA-binding</keyword>
<evidence type="ECO:0000256" key="4">
    <source>
        <dbReference type="ARBA" id="ARBA00023155"/>
    </source>
</evidence>
<dbReference type="SUPFAM" id="SSF46689">
    <property type="entry name" value="Homeodomain-like"/>
    <property type="match status" value="1"/>
</dbReference>
<reference evidence="9" key="1">
    <citation type="submission" date="2022-11" db="UniProtKB">
        <authorList>
            <consortium name="WormBaseParasite"/>
        </authorList>
    </citation>
    <scope>IDENTIFICATION</scope>
</reference>
<protein>
    <submittedName>
        <fullName evidence="9">Homeobox domain-containing protein</fullName>
    </submittedName>
</protein>
<evidence type="ECO:0000256" key="3">
    <source>
        <dbReference type="ARBA" id="ARBA00023125"/>
    </source>
</evidence>
<dbReference type="Gene3D" id="1.10.10.60">
    <property type="entry name" value="Homeodomain-like"/>
    <property type="match status" value="1"/>
</dbReference>
<evidence type="ECO:0000256" key="2">
    <source>
        <dbReference type="ARBA" id="ARBA00007601"/>
    </source>
</evidence>
<proteinExistence type="inferred from homology"/>
<feature type="domain" description="Homeobox" evidence="7">
    <location>
        <begin position="218"/>
        <end position="281"/>
    </location>
</feature>
<evidence type="ECO:0000256" key="6">
    <source>
        <dbReference type="PROSITE-ProRule" id="PRU00108"/>
    </source>
</evidence>
<feature type="DNA-binding region" description="Homeobox" evidence="6">
    <location>
        <begin position="220"/>
        <end position="282"/>
    </location>
</feature>
<dbReference type="GO" id="GO:0005634">
    <property type="term" value="C:nucleus"/>
    <property type="evidence" value="ECO:0007669"/>
    <property type="project" value="UniProtKB-SubCell"/>
</dbReference>
<dbReference type="PROSITE" id="PS50071">
    <property type="entry name" value="HOMEOBOX_2"/>
    <property type="match status" value="1"/>
</dbReference>
<evidence type="ECO:0000313" key="8">
    <source>
        <dbReference type="Proteomes" id="UP000887574"/>
    </source>
</evidence>
<keyword evidence="4 6" id="KW-0371">Homeobox</keyword>
<dbReference type="InterPro" id="IPR050224">
    <property type="entry name" value="TALE_homeobox"/>
</dbReference>
<dbReference type="InterPro" id="IPR009057">
    <property type="entry name" value="Homeodomain-like_sf"/>
</dbReference>
<evidence type="ECO:0000256" key="5">
    <source>
        <dbReference type="ARBA" id="ARBA00023242"/>
    </source>
</evidence>
<accession>A0A915EFQ8</accession>
<comment type="subcellular location">
    <subcellularLocation>
        <location evidence="1 6">Nucleus</location>
    </subcellularLocation>
</comment>